<feature type="compositionally biased region" description="Polar residues" evidence="15">
    <location>
        <begin position="668"/>
        <end position="680"/>
    </location>
</feature>
<proteinExistence type="inferred from homology"/>
<feature type="region of interest" description="Disordered" evidence="15">
    <location>
        <begin position="406"/>
        <end position="452"/>
    </location>
</feature>
<dbReference type="GO" id="GO:0005509">
    <property type="term" value="F:calcium ion binding"/>
    <property type="evidence" value="ECO:0007669"/>
    <property type="project" value="InterPro"/>
</dbReference>
<feature type="domain" description="Protein kinase" evidence="16">
    <location>
        <begin position="802"/>
        <end position="1103"/>
    </location>
</feature>
<feature type="region of interest" description="Disordered" evidence="15">
    <location>
        <begin position="1263"/>
        <end position="1288"/>
    </location>
</feature>
<evidence type="ECO:0000256" key="2">
    <source>
        <dbReference type="ARBA" id="ARBA00012513"/>
    </source>
</evidence>
<keyword evidence="6" id="KW-0677">Repeat</keyword>
<comment type="similarity">
    <text evidence="11">Belongs to the protein kinase superfamily. Ser/Thr protein kinase family. CDPK subfamily.</text>
</comment>
<evidence type="ECO:0000313" key="21">
    <source>
        <dbReference type="Proteomes" id="UP000654075"/>
    </source>
</evidence>
<dbReference type="Gene3D" id="1.10.238.10">
    <property type="entry name" value="EF-hand"/>
    <property type="match status" value="3"/>
</dbReference>
<dbReference type="InterPro" id="IPR050205">
    <property type="entry name" value="CDPK_Ser/Thr_kinases"/>
</dbReference>
<evidence type="ECO:0000259" key="16">
    <source>
        <dbReference type="PROSITE" id="PS50011"/>
    </source>
</evidence>
<dbReference type="EMBL" id="CAJNNV010025776">
    <property type="protein sequence ID" value="CAE8616027.1"/>
    <property type="molecule type" value="Genomic_DNA"/>
</dbReference>
<evidence type="ECO:0000256" key="1">
    <source>
        <dbReference type="ARBA" id="ARBA00001946"/>
    </source>
</evidence>
<evidence type="ECO:0000256" key="10">
    <source>
        <dbReference type="ARBA" id="ARBA00022840"/>
    </source>
</evidence>
<evidence type="ECO:0000256" key="9">
    <source>
        <dbReference type="ARBA" id="ARBA00022837"/>
    </source>
</evidence>
<dbReference type="SMART" id="SM00220">
    <property type="entry name" value="S_TKc"/>
    <property type="match status" value="1"/>
</dbReference>
<evidence type="ECO:0000256" key="6">
    <source>
        <dbReference type="ARBA" id="ARBA00022737"/>
    </source>
</evidence>
<feature type="compositionally biased region" description="Low complexity" evidence="15">
    <location>
        <begin position="497"/>
        <end position="508"/>
    </location>
</feature>
<dbReference type="InterPro" id="IPR018247">
    <property type="entry name" value="EF_Hand_1_Ca_BS"/>
</dbReference>
<dbReference type="SUPFAM" id="SSF47473">
    <property type="entry name" value="EF-hand"/>
    <property type="match status" value="2"/>
</dbReference>
<dbReference type="InterPro" id="IPR011009">
    <property type="entry name" value="Kinase-like_dom_sf"/>
</dbReference>
<dbReference type="EMBL" id="CAJNNW010014454">
    <property type="protein sequence ID" value="CAE8656626.1"/>
    <property type="molecule type" value="Genomic_DNA"/>
</dbReference>
<feature type="region of interest" description="Disordered" evidence="15">
    <location>
        <begin position="121"/>
        <end position="188"/>
    </location>
</feature>
<evidence type="ECO:0000259" key="17">
    <source>
        <dbReference type="PROSITE" id="PS50222"/>
    </source>
</evidence>
<evidence type="ECO:0000256" key="12">
    <source>
        <dbReference type="ARBA" id="ARBA00047899"/>
    </source>
</evidence>
<keyword evidence="8" id="KW-0418">Kinase</keyword>
<keyword evidence="10 14" id="KW-0067">ATP-binding</keyword>
<dbReference type="PROSITE" id="PS50222">
    <property type="entry name" value="EF_HAND_2"/>
    <property type="match status" value="4"/>
</dbReference>
<evidence type="ECO:0000256" key="7">
    <source>
        <dbReference type="ARBA" id="ARBA00022741"/>
    </source>
</evidence>
<evidence type="ECO:0000256" key="11">
    <source>
        <dbReference type="ARBA" id="ARBA00024334"/>
    </source>
</evidence>
<keyword evidence="4" id="KW-0808">Transferase</keyword>
<dbReference type="CDD" id="cd00051">
    <property type="entry name" value="EFh"/>
    <property type="match status" value="1"/>
</dbReference>
<dbReference type="PROSITE" id="PS00018">
    <property type="entry name" value="EF_HAND_1"/>
    <property type="match status" value="4"/>
</dbReference>
<feature type="compositionally biased region" description="Low complexity" evidence="15">
    <location>
        <begin position="634"/>
        <end position="660"/>
    </location>
</feature>
<dbReference type="OrthoDB" id="423623at2759"/>
<dbReference type="EC" id="2.7.11.1" evidence="2"/>
<dbReference type="Pfam" id="PF13202">
    <property type="entry name" value="EF-hand_5"/>
    <property type="match status" value="1"/>
</dbReference>
<feature type="domain" description="EF-hand" evidence="17">
    <location>
        <begin position="699"/>
        <end position="734"/>
    </location>
</feature>
<dbReference type="SMART" id="SM00054">
    <property type="entry name" value="EFh"/>
    <property type="match status" value="4"/>
</dbReference>
<dbReference type="Gene3D" id="1.10.510.10">
    <property type="entry name" value="Transferase(Phosphotransferase) domain 1"/>
    <property type="match status" value="1"/>
</dbReference>
<evidence type="ECO:0000256" key="13">
    <source>
        <dbReference type="ARBA" id="ARBA00048679"/>
    </source>
</evidence>
<feature type="compositionally biased region" description="Polar residues" evidence="15">
    <location>
        <begin position="175"/>
        <end position="185"/>
    </location>
</feature>
<evidence type="ECO:0000256" key="14">
    <source>
        <dbReference type="PROSITE-ProRule" id="PRU10141"/>
    </source>
</evidence>
<evidence type="ECO:0000256" key="5">
    <source>
        <dbReference type="ARBA" id="ARBA00022723"/>
    </source>
</evidence>
<keyword evidence="21" id="KW-1185">Reference proteome</keyword>
<evidence type="ECO:0000256" key="8">
    <source>
        <dbReference type="ARBA" id="ARBA00022777"/>
    </source>
</evidence>
<feature type="compositionally biased region" description="Basic and acidic residues" evidence="15">
    <location>
        <begin position="441"/>
        <end position="451"/>
    </location>
</feature>
<keyword evidence="7 14" id="KW-0547">Nucleotide-binding</keyword>
<dbReference type="Pfam" id="PF13499">
    <property type="entry name" value="EF-hand_7"/>
    <property type="match status" value="1"/>
</dbReference>
<dbReference type="SUPFAM" id="SSF56112">
    <property type="entry name" value="Protein kinase-like (PK-like)"/>
    <property type="match status" value="1"/>
</dbReference>
<keyword evidence="9" id="KW-0106">Calcium</keyword>
<feature type="domain" description="EF-hand" evidence="17">
    <location>
        <begin position="740"/>
        <end position="775"/>
    </location>
</feature>
<organism evidence="19 20">
    <name type="scientific">Polarella glacialis</name>
    <name type="common">Dinoflagellate</name>
    <dbReference type="NCBI Taxonomy" id="89957"/>
    <lineage>
        <taxon>Eukaryota</taxon>
        <taxon>Sar</taxon>
        <taxon>Alveolata</taxon>
        <taxon>Dinophyceae</taxon>
        <taxon>Suessiales</taxon>
        <taxon>Suessiaceae</taxon>
        <taxon>Polarella</taxon>
    </lineage>
</organism>
<dbReference type="InterPro" id="IPR008271">
    <property type="entry name" value="Ser/Thr_kinase_AS"/>
</dbReference>
<keyword evidence="3" id="KW-0723">Serine/threonine-protein kinase</keyword>
<feature type="compositionally biased region" description="Low complexity" evidence="15">
    <location>
        <begin position="540"/>
        <end position="567"/>
    </location>
</feature>
<evidence type="ECO:0000256" key="4">
    <source>
        <dbReference type="ARBA" id="ARBA00022679"/>
    </source>
</evidence>
<feature type="domain" description="EF-hand" evidence="17">
    <location>
        <begin position="1146"/>
        <end position="1181"/>
    </location>
</feature>
<evidence type="ECO:0000313" key="20">
    <source>
        <dbReference type="Proteomes" id="UP000626109"/>
    </source>
</evidence>
<evidence type="ECO:0000256" key="3">
    <source>
        <dbReference type="ARBA" id="ARBA00022527"/>
    </source>
</evidence>
<comment type="cofactor">
    <cofactor evidence="1">
        <name>Mg(2+)</name>
        <dbReference type="ChEBI" id="CHEBI:18420"/>
    </cofactor>
</comment>
<feature type="compositionally biased region" description="Low complexity" evidence="15">
    <location>
        <begin position="124"/>
        <end position="151"/>
    </location>
</feature>
<dbReference type="FunFam" id="3.30.200.20:FF:000315">
    <property type="entry name" value="Calcium-dependent protein kinase 3"/>
    <property type="match status" value="1"/>
</dbReference>
<evidence type="ECO:0000313" key="19">
    <source>
        <dbReference type="EMBL" id="CAE8656626.1"/>
    </source>
</evidence>
<dbReference type="Proteomes" id="UP000654075">
    <property type="component" value="Unassembled WGS sequence"/>
</dbReference>
<dbReference type="Pfam" id="PF00069">
    <property type="entry name" value="Pkinase"/>
    <property type="match status" value="1"/>
</dbReference>
<dbReference type="PROSITE" id="PS50011">
    <property type="entry name" value="PROTEIN_KINASE_DOM"/>
    <property type="match status" value="1"/>
</dbReference>
<dbReference type="InterPro" id="IPR000719">
    <property type="entry name" value="Prot_kinase_dom"/>
</dbReference>
<dbReference type="PROSITE" id="PS00108">
    <property type="entry name" value="PROTEIN_KINASE_ST"/>
    <property type="match status" value="1"/>
</dbReference>
<feature type="region of interest" description="Disordered" evidence="15">
    <location>
        <begin position="468"/>
        <end position="568"/>
    </location>
</feature>
<name>A0A813IWL2_POLGL</name>
<evidence type="ECO:0000256" key="15">
    <source>
        <dbReference type="SAM" id="MobiDB-lite"/>
    </source>
</evidence>
<dbReference type="Proteomes" id="UP000626109">
    <property type="component" value="Unassembled WGS sequence"/>
</dbReference>
<dbReference type="InterPro" id="IPR017441">
    <property type="entry name" value="Protein_kinase_ATP_BS"/>
</dbReference>
<evidence type="ECO:0000313" key="18">
    <source>
        <dbReference type="EMBL" id="CAE8616027.1"/>
    </source>
</evidence>
<reference evidence="19" key="1">
    <citation type="submission" date="2021-02" db="EMBL/GenBank/DDBJ databases">
        <authorList>
            <person name="Dougan E. K."/>
            <person name="Rhodes N."/>
            <person name="Thang M."/>
            <person name="Chan C."/>
        </authorList>
    </citation>
    <scope>NUCLEOTIDE SEQUENCE</scope>
</reference>
<sequence length="1326" mass="143068">MQWAPPPTAAEKARRQVDIKLSGAAALRAPTLLQSPMQLLGKHQQTSAAATPVQHAPVAINLWQSSETFQRTPLHWKIPAASQHATSTAVLASGATSPTTPCWGLLSPRLKWGTSKLHAEALGSSTETTAPTSPETRGYSSETSAPTSPETRGYSSETSAPTSPDTRGCSPEISAPTSPETSSVGSPLLQPTALSEFNQLPCPRDNPTAFAAAVAAKFDRPGLEFVPPSRAQQLPAAEEHVPRPSWLELDMSGCRRQGADKAHEGADKARVARIQGCLLLVDDAEESSSLPAGLQPFTDAEGNALRLDGAAMSAEEEMPKSSALLTRCQAYCFPSSGVFLSAEEEEPCDEEGLRAAFQMASPTGGGPPPPCAPPTSLTCLAAVQTQGGLAASLAAAAAAREKVAHTAAALHHRKEGRTTTNLQAEKMKEDSASPAACAGCSRKEPEGRKGETASPAACAKLVAASQAAYPPRADRRPALAPPLPLHRQRSPRPEKSPPQQQPLRSPQRTVPVGNVDRAAERLGKPMPAGVAFAERKRRQTAPAATTTRTTTTPTTQTRTQTAPAAAAGGCTSPIPAGAQCATGHCTPPPPERTCRPLAKTAALAESCVPRRAGGPPPVSRAATAGACAKRQPISNNNNSNNNTNNTNNNNTTNNNNSNSNKNKKQPEMQLQQSRQISLQTHSPVMDTNLIQEMLADERQLKRYASRCFKDFDANGDGVLSFEELAQCMQHMNTSLGVGDFTERHVLHYLRRFDTDGDHLLNQGEFLQLYRSLLLVKLDEVEPASFCREMFISRRSGKPEDHYSLQGVLGAGSFGVVRKVRCRQTKVARVMKAVDKQKAVNGGYPLKMVLEEIDKLKTLDHPAVLRLFEYYADAKALYLITDLLPGGDLLAAVENAHSSKQPLKEPWVCDVFRQVSEGVAYCHAKGVMHKDLKLENIMLCSREPPEAVVIDVGLAELFPPAQAESFHSADAAGTLATMAPEVIRGSFTAKCDTWSLGCCLFALLCRRPRRLRDSNGTGTEAQKTEDGGNDADSGADCYNYFYPFRPPKAESRDELKAYIERQRLGPDLARLRCSPEAEDIIFELLTVKEQSRPAMKDVLRHKWLQASRSGQRQVLRSKQLDSLLQFHRTDALAQAVLLDMASQLPLGKLRELSCLFESMDKDGNGMLDGTELADALQRAGLEPEAARQAADRLAQDGGGRVEFSHFVAALVPSCCDLLQQHLVRSSFDRLDINGDGFVSLLELQELLERGGTREVHEAQELMLAEKSGGRSSAGPSDDEDANHEAVSSVRQRRCAQTARAAFDSIGGVGMEKVSFESFQRHLFNSLT</sequence>
<accession>A0A813IWL2</accession>
<dbReference type="GO" id="GO:0004674">
    <property type="term" value="F:protein serine/threonine kinase activity"/>
    <property type="evidence" value="ECO:0007669"/>
    <property type="project" value="UniProtKB-KW"/>
</dbReference>
<comment type="catalytic activity">
    <reaction evidence="12">
        <text>L-threonyl-[protein] + ATP = O-phospho-L-threonyl-[protein] + ADP + H(+)</text>
        <dbReference type="Rhea" id="RHEA:46608"/>
        <dbReference type="Rhea" id="RHEA-COMP:11060"/>
        <dbReference type="Rhea" id="RHEA-COMP:11605"/>
        <dbReference type="ChEBI" id="CHEBI:15378"/>
        <dbReference type="ChEBI" id="CHEBI:30013"/>
        <dbReference type="ChEBI" id="CHEBI:30616"/>
        <dbReference type="ChEBI" id="CHEBI:61977"/>
        <dbReference type="ChEBI" id="CHEBI:456216"/>
        <dbReference type="EC" id="2.7.11.1"/>
    </reaction>
</comment>
<keyword evidence="5" id="KW-0479">Metal-binding</keyword>
<comment type="catalytic activity">
    <reaction evidence="13">
        <text>L-seryl-[protein] + ATP = O-phospho-L-seryl-[protein] + ADP + H(+)</text>
        <dbReference type="Rhea" id="RHEA:17989"/>
        <dbReference type="Rhea" id="RHEA-COMP:9863"/>
        <dbReference type="Rhea" id="RHEA-COMP:11604"/>
        <dbReference type="ChEBI" id="CHEBI:15378"/>
        <dbReference type="ChEBI" id="CHEBI:29999"/>
        <dbReference type="ChEBI" id="CHEBI:30616"/>
        <dbReference type="ChEBI" id="CHEBI:83421"/>
        <dbReference type="ChEBI" id="CHEBI:456216"/>
        <dbReference type="EC" id="2.7.11.1"/>
    </reaction>
</comment>
<dbReference type="PROSITE" id="PS00107">
    <property type="entry name" value="PROTEIN_KINASE_ATP"/>
    <property type="match status" value="1"/>
</dbReference>
<dbReference type="InterPro" id="IPR002048">
    <property type="entry name" value="EF_hand_dom"/>
</dbReference>
<protein>
    <recommendedName>
        <fullName evidence="2">non-specific serine/threonine protein kinase</fullName>
        <ecNumber evidence="2">2.7.11.1</ecNumber>
    </recommendedName>
</protein>
<comment type="caution">
    <text evidence="19">The sequence shown here is derived from an EMBL/GenBank/DDBJ whole genome shotgun (WGS) entry which is preliminary data.</text>
</comment>
<dbReference type="InterPro" id="IPR011992">
    <property type="entry name" value="EF-hand-dom_pair"/>
</dbReference>
<dbReference type="GO" id="GO:0005524">
    <property type="term" value="F:ATP binding"/>
    <property type="evidence" value="ECO:0007669"/>
    <property type="project" value="UniProtKB-UniRule"/>
</dbReference>
<feature type="domain" description="EF-hand" evidence="17">
    <location>
        <begin position="1217"/>
        <end position="1252"/>
    </location>
</feature>
<feature type="compositionally biased region" description="Polar residues" evidence="15">
    <location>
        <begin position="153"/>
        <end position="165"/>
    </location>
</feature>
<dbReference type="PANTHER" id="PTHR24349">
    <property type="entry name" value="SERINE/THREONINE-PROTEIN KINASE"/>
    <property type="match status" value="1"/>
</dbReference>
<dbReference type="Gene3D" id="3.30.200.20">
    <property type="entry name" value="Phosphorylase Kinase, domain 1"/>
    <property type="match status" value="1"/>
</dbReference>
<feature type="region of interest" description="Disordered" evidence="15">
    <location>
        <begin position="630"/>
        <end position="680"/>
    </location>
</feature>
<feature type="binding site" evidence="14">
    <location>
        <position position="831"/>
    </location>
    <ligand>
        <name>ATP</name>
        <dbReference type="ChEBI" id="CHEBI:30616"/>
    </ligand>
</feature>
<gene>
    <name evidence="18" type="ORF">PGLA1383_LOCUS33733</name>
    <name evidence="19" type="ORF">PGLA2088_LOCUS12288</name>
</gene>